<evidence type="ECO:0000256" key="1">
    <source>
        <dbReference type="ARBA" id="ARBA00004141"/>
    </source>
</evidence>
<feature type="transmembrane region" description="Helical" evidence="5">
    <location>
        <begin position="195"/>
        <end position="220"/>
    </location>
</feature>
<evidence type="ECO:0000313" key="8">
    <source>
        <dbReference type="Proteomes" id="UP000018004"/>
    </source>
</evidence>
<dbReference type="EMBL" id="AVGG01000011">
    <property type="protein sequence ID" value="ESU27263.1"/>
    <property type="molecule type" value="Genomic_DNA"/>
</dbReference>
<proteinExistence type="predicted"/>
<comment type="caution">
    <text evidence="7">The sequence shown here is derived from an EMBL/GenBank/DDBJ whole genome shotgun (WGS) entry which is preliminary data.</text>
</comment>
<dbReference type="InterPro" id="IPR051533">
    <property type="entry name" value="WaaL-like"/>
</dbReference>
<accession>V6SKN7</accession>
<dbReference type="PANTHER" id="PTHR37422">
    <property type="entry name" value="TEICHURONIC ACID BIOSYNTHESIS PROTEIN TUAE"/>
    <property type="match status" value="1"/>
</dbReference>
<evidence type="ECO:0000259" key="6">
    <source>
        <dbReference type="Pfam" id="PF04932"/>
    </source>
</evidence>
<evidence type="ECO:0000313" key="7">
    <source>
        <dbReference type="EMBL" id="ESU27263.1"/>
    </source>
</evidence>
<keyword evidence="8" id="KW-1185">Reference proteome</keyword>
<dbReference type="AlphaFoldDB" id="V6SKN7"/>
<dbReference type="GO" id="GO:0016020">
    <property type="term" value="C:membrane"/>
    <property type="evidence" value="ECO:0007669"/>
    <property type="project" value="UniProtKB-SubCell"/>
</dbReference>
<dbReference type="PANTHER" id="PTHR37422:SF17">
    <property type="entry name" value="O-ANTIGEN LIGASE"/>
    <property type="match status" value="1"/>
</dbReference>
<evidence type="ECO:0000256" key="4">
    <source>
        <dbReference type="ARBA" id="ARBA00023136"/>
    </source>
</evidence>
<feature type="transmembrane region" description="Helical" evidence="5">
    <location>
        <begin position="27"/>
        <end position="45"/>
    </location>
</feature>
<protein>
    <recommendedName>
        <fullName evidence="6">O-antigen ligase-related domain-containing protein</fullName>
    </recommendedName>
</protein>
<dbReference type="Proteomes" id="UP000018004">
    <property type="component" value="Unassembled WGS sequence"/>
</dbReference>
<feature type="domain" description="O-antigen ligase-related" evidence="6">
    <location>
        <begin position="55"/>
        <end position="176"/>
    </location>
</feature>
<name>V6SKN7_9FLAO</name>
<dbReference type="InterPro" id="IPR007016">
    <property type="entry name" value="O-antigen_ligase-rel_domated"/>
</dbReference>
<feature type="transmembrane region" description="Helical" evidence="5">
    <location>
        <begin position="163"/>
        <end position="183"/>
    </location>
</feature>
<gene>
    <name evidence="7" type="ORF">FLJC2902T_19660</name>
</gene>
<dbReference type="STRING" id="1341181.FLJC2902T_19660"/>
<dbReference type="Pfam" id="PF04932">
    <property type="entry name" value="Wzy_C"/>
    <property type="match status" value="1"/>
</dbReference>
<keyword evidence="4 5" id="KW-0472">Membrane</keyword>
<feature type="transmembrane region" description="Helical" evidence="5">
    <location>
        <begin position="88"/>
        <end position="109"/>
    </location>
</feature>
<organism evidence="7 8">
    <name type="scientific">Flavobacterium limnosediminis JC2902</name>
    <dbReference type="NCBI Taxonomy" id="1341181"/>
    <lineage>
        <taxon>Bacteria</taxon>
        <taxon>Pseudomonadati</taxon>
        <taxon>Bacteroidota</taxon>
        <taxon>Flavobacteriia</taxon>
        <taxon>Flavobacteriales</taxon>
        <taxon>Flavobacteriaceae</taxon>
        <taxon>Flavobacterium</taxon>
    </lineage>
</organism>
<evidence type="ECO:0000256" key="2">
    <source>
        <dbReference type="ARBA" id="ARBA00022692"/>
    </source>
</evidence>
<feature type="transmembrane region" description="Helical" evidence="5">
    <location>
        <begin position="130"/>
        <end position="151"/>
    </location>
</feature>
<sequence length="241" mass="27407">MLFGYLKKFGGIEELKWSMITEANTDVIYISRAMGLGVLASFFYLKNKMLKITLAISLIFCMLILNEIGPILAILLSVFAFYSRKNSAYLLMAIFLGIFFYFFVIEKFIADLTLEGVLSDPRVDIYIKNLNYFLNHPFCGIGIAGSANIVGEYQSAHNIFLEIAAEFGIIGLIPFLGMVVLLFDKFLKNKNFLFSYLWLYSFIVVQFSGDIALNTMFWAFSAIFMSMSINNDDNISIRLNI</sequence>
<evidence type="ECO:0000256" key="3">
    <source>
        <dbReference type="ARBA" id="ARBA00022989"/>
    </source>
</evidence>
<keyword evidence="2 5" id="KW-0812">Transmembrane</keyword>
<dbReference type="PATRIC" id="fig|1341181.4.peg.1931"/>
<comment type="subcellular location">
    <subcellularLocation>
        <location evidence="1">Membrane</location>
        <topology evidence="1">Multi-pass membrane protein</topology>
    </subcellularLocation>
</comment>
<keyword evidence="3 5" id="KW-1133">Transmembrane helix</keyword>
<feature type="transmembrane region" description="Helical" evidence="5">
    <location>
        <begin position="52"/>
        <end position="82"/>
    </location>
</feature>
<evidence type="ECO:0000256" key="5">
    <source>
        <dbReference type="SAM" id="Phobius"/>
    </source>
</evidence>
<reference evidence="7 8" key="1">
    <citation type="submission" date="2013-08" db="EMBL/GenBank/DDBJ databases">
        <title>Flavobacterium limnosediminis JC2902 genome sequencing.</title>
        <authorList>
            <person name="Lee K."/>
            <person name="Yi H."/>
            <person name="Park S."/>
            <person name="Chun J."/>
        </authorList>
    </citation>
    <scope>NUCLEOTIDE SEQUENCE [LARGE SCALE GENOMIC DNA]</scope>
    <source>
        <strain evidence="7 8">JC2902</strain>
    </source>
</reference>